<dbReference type="EMBL" id="LGRX02002709">
    <property type="protein sequence ID" value="KAK3283588.1"/>
    <property type="molecule type" value="Genomic_DNA"/>
</dbReference>
<organism evidence="18 19">
    <name type="scientific">Cymbomonas tetramitiformis</name>
    <dbReference type="NCBI Taxonomy" id="36881"/>
    <lineage>
        <taxon>Eukaryota</taxon>
        <taxon>Viridiplantae</taxon>
        <taxon>Chlorophyta</taxon>
        <taxon>Pyramimonadophyceae</taxon>
        <taxon>Pyramimonadales</taxon>
        <taxon>Pyramimonadaceae</taxon>
        <taxon>Cymbomonas</taxon>
    </lineage>
</organism>
<dbReference type="Gene3D" id="3.90.1150.10">
    <property type="entry name" value="Aspartate Aminotransferase, domain 1"/>
    <property type="match status" value="1"/>
</dbReference>
<keyword evidence="7 16" id="KW-0663">Pyridoxal phosphate</keyword>
<evidence type="ECO:0000256" key="12">
    <source>
        <dbReference type="ARBA" id="ARBA00023239"/>
    </source>
</evidence>
<dbReference type="InterPro" id="IPR002129">
    <property type="entry name" value="PyrdxlP-dep_de-COase"/>
</dbReference>
<dbReference type="GO" id="GO:0008117">
    <property type="term" value="F:sphinganine-1-phosphate aldolase activity"/>
    <property type="evidence" value="ECO:0007669"/>
    <property type="project" value="UniProtKB-EC"/>
</dbReference>
<keyword evidence="10" id="KW-0443">Lipid metabolism</keyword>
<evidence type="ECO:0000313" key="19">
    <source>
        <dbReference type="Proteomes" id="UP001190700"/>
    </source>
</evidence>
<comment type="subcellular location">
    <subcellularLocation>
        <location evidence="2">Endoplasmic reticulum membrane</location>
        <topology evidence="2">Single-pass membrane protein</topology>
    </subcellularLocation>
</comment>
<dbReference type="GO" id="GO:0006665">
    <property type="term" value="P:sphingolipid metabolic process"/>
    <property type="evidence" value="ECO:0007669"/>
    <property type="project" value="UniProtKB-KW"/>
</dbReference>
<keyword evidence="5" id="KW-0812">Transmembrane</keyword>
<dbReference type="FunFam" id="3.40.640.10:FF:000020">
    <property type="entry name" value="sphingosine-1-phosphate lyase 1"/>
    <property type="match status" value="1"/>
</dbReference>
<evidence type="ECO:0000313" key="18">
    <source>
        <dbReference type="EMBL" id="KAK3283588.1"/>
    </source>
</evidence>
<evidence type="ECO:0000256" key="5">
    <source>
        <dbReference type="ARBA" id="ARBA00022692"/>
    </source>
</evidence>
<comment type="caution">
    <text evidence="18">The sequence shown here is derived from an EMBL/GenBank/DDBJ whole genome shotgun (WGS) entry which is preliminary data.</text>
</comment>
<evidence type="ECO:0000256" key="9">
    <source>
        <dbReference type="ARBA" id="ARBA00022989"/>
    </source>
</evidence>
<keyword evidence="12 17" id="KW-0456">Lyase</keyword>
<dbReference type="PANTHER" id="PTHR42735:SF9">
    <property type="entry name" value="SPHINGOSINE-1-PHOSPHATE LYASE"/>
    <property type="match status" value="1"/>
</dbReference>
<keyword evidence="6" id="KW-0256">Endoplasmic reticulum</keyword>
<evidence type="ECO:0000256" key="15">
    <source>
        <dbReference type="ARBA" id="ARBA00042568"/>
    </source>
</evidence>
<dbReference type="InterPro" id="IPR015424">
    <property type="entry name" value="PyrdxlP-dep_Trfase"/>
</dbReference>
<keyword evidence="19" id="KW-1185">Reference proteome</keyword>
<dbReference type="GO" id="GO:0005789">
    <property type="term" value="C:endoplasmic reticulum membrane"/>
    <property type="evidence" value="ECO:0007669"/>
    <property type="project" value="UniProtKB-SubCell"/>
</dbReference>
<dbReference type="AlphaFoldDB" id="A0AAE0GSY0"/>
<name>A0AAE0GSY0_9CHLO</name>
<keyword evidence="8" id="KW-0746">Sphingolipid metabolism</keyword>
<dbReference type="GO" id="GO:0019752">
    <property type="term" value="P:carboxylic acid metabolic process"/>
    <property type="evidence" value="ECO:0007669"/>
    <property type="project" value="InterPro"/>
</dbReference>
<dbReference type="PANTHER" id="PTHR42735">
    <property type="match status" value="1"/>
</dbReference>
<keyword evidence="9" id="KW-1133">Transmembrane helix</keyword>
<dbReference type="Proteomes" id="UP001190700">
    <property type="component" value="Unassembled WGS sequence"/>
</dbReference>
<evidence type="ECO:0000256" key="17">
    <source>
        <dbReference type="RuleBase" id="RU000382"/>
    </source>
</evidence>
<dbReference type="InterPro" id="IPR015421">
    <property type="entry name" value="PyrdxlP-dep_Trfase_major"/>
</dbReference>
<evidence type="ECO:0000256" key="8">
    <source>
        <dbReference type="ARBA" id="ARBA00022919"/>
    </source>
</evidence>
<evidence type="ECO:0000256" key="14">
    <source>
        <dbReference type="ARBA" id="ARBA00038965"/>
    </source>
</evidence>
<evidence type="ECO:0000256" key="13">
    <source>
        <dbReference type="ARBA" id="ARBA00038302"/>
    </source>
</evidence>
<evidence type="ECO:0000256" key="3">
    <source>
        <dbReference type="ARBA" id="ARBA00004760"/>
    </source>
</evidence>
<dbReference type="SUPFAM" id="SSF53383">
    <property type="entry name" value="PLP-dependent transferases"/>
    <property type="match status" value="1"/>
</dbReference>
<proteinExistence type="inferred from homology"/>
<evidence type="ECO:0000256" key="6">
    <source>
        <dbReference type="ARBA" id="ARBA00022824"/>
    </source>
</evidence>
<keyword evidence="11" id="KW-0472">Membrane</keyword>
<comment type="similarity">
    <text evidence="13">Belongs to the group II decarboxylase family. Sphingosine-1-phosphate lyase subfamily.</text>
</comment>
<evidence type="ECO:0000256" key="4">
    <source>
        <dbReference type="ARBA" id="ARBA00004991"/>
    </source>
</evidence>
<accession>A0AAE0GSY0</accession>
<evidence type="ECO:0000256" key="16">
    <source>
        <dbReference type="PIRSR" id="PIRSR602129-50"/>
    </source>
</evidence>
<comment type="pathway">
    <text evidence="3">Lipid metabolism; sphingolipid metabolism.</text>
</comment>
<gene>
    <name evidence="18" type="ORF">CYMTET_8725</name>
</gene>
<evidence type="ECO:0000256" key="2">
    <source>
        <dbReference type="ARBA" id="ARBA00004389"/>
    </source>
</evidence>
<protein>
    <recommendedName>
        <fullName evidence="14">sphinganine-1-phosphate aldolase</fullName>
        <ecNumber evidence="14">4.1.2.27</ecNumber>
    </recommendedName>
    <alternativeName>
        <fullName evidence="15">Sphingosine-1-phosphate aldolase</fullName>
    </alternativeName>
</protein>
<dbReference type="GO" id="GO:0030170">
    <property type="term" value="F:pyridoxal phosphate binding"/>
    <property type="evidence" value="ECO:0007669"/>
    <property type="project" value="InterPro"/>
</dbReference>
<dbReference type="Pfam" id="PF00282">
    <property type="entry name" value="Pyridoxal_deC"/>
    <property type="match status" value="1"/>
</dbReference>
<evidence type="ECO:0000256" key="11">
    <source>
        <dbReference type="ARBA" id="ARBA00023136"/>
    </source>
</evidence>
<dbReference type="EC" id="4.1.2.27" evidence="14"/>
<evidence type="ECO:0000256" key="1">
    <source>
        <dbReference type="ARBA" id="ARBA00001933"/>
    </source>
</evidence>
<evidence type="ECO:0000256" key="7">
    <source>
        <dbReference type="ARBA" id="ARBA00022898"/>
    </source>
</evidence>
<feature type="modified residue" description="N6-(pyridoxal phosphate)lysine" evidence="16">
    <location>
        <position position="360"/>
    </location>
</feature>
<reference evidence="18 19" key="1">
    <citation type="journal article" date="2015" name="Genome Biol. Evol.">
        <title>Comparative Genomics of a Bacterivorous Green Alga Reveals Evolutionary Causalities and Consequences of Phago-Mixotrophic Mode of Nutrition.</title>
        <authorList>
            <person name="Burns J.A."/>
            <person name="Paasch A."/>
            <person name="Narechania A."/>
            <person name="Kim E."/>
        </authorList>
    </citation>
    <scope>NUCLEOTIDE SEQUENCE [LARGE SCALE GENOMIC DNA]</scope>
    <source>
        <strain evidence="18 19">PLY_AMNH</strain>
    </source>
</reference>
<dbReference type="InterPro" id="IPR050477">
    <property type="entry name" value="GrpII_AminoAcid_Decarb"/>
</dbReference>
<comment type="pathway">
    <text evidence="4">Sphingolipid metabolism.</text>
</comment>
<sequence length="560" mass="61319">MQSAVSSPQPSLVSVVGKLTYTLLRGLERSTFALVFCLVLRTYKFGGLQGVILLFVKALRTVPGVDWLIKVILTKEVKGAVRELSSKGTETSEKKIAISIPEKGLPHSQLLEQLAELKVGETAAEDGKLFALVYSAGDTHTELLNTARSMFKDFDATGSVNHADFLDRVYRMFCHDNALNPNLFASLRKMETETISMAASLMNGPSSVVGSLTSGGTESCLMAMKAYRDRARALCPHITKPEVVACITVHPAFEKAAHYFDLTIVHVPTNEQMELDVSAMEKAITKNTILLIASAPQYPHGIVDPVEQVSELALQAGLPLHVDSCFGGFMLPWVEKLGYYVPKWDFRVKGVTSISADLHKYGYGPKGTSVILYRDTDYRKYQYFAYAQWPGGLFGSPSMAGSRPGGLIAAAWATLMGMGQDGYLKYASETMEVTKKLIQGVRQIEGLKILGDPHMTGFAIAPDCPAVDMYALADEMEKTGWHMERQQYPSCIHFSIMPTHIPTADQLLEDLAKAVSSVKANPDAGKDGSAAMYGMVAKIPDKAIVDDFIVQYFSEIYTMT</sequence>
<dbReference type="Gene3D" id="3.40.640.10">
    <property type="entry name" value="Type I PLP-dependent aspartate aminotransferase-like (Major domain)"/>
    <property type="match status" value="1"/>
</dbReference>
<comment type="cofactor">
    <cofactor evidence="1 16 17">
        <name>pyridoxal 5'-phosphate</name>
        <dbReference type="ChEBI" id="CHEBI:597326"/>
    </cofactor>
</comment>
<dbReference type="InterPro" id="IPR015422">
    <property type="entry name" value="PyrdxlP-dep_Trfase_small"/>
</dbReference>
<evidence type="ECO:0000256" key="10">
    <source>
        <dbReference type="ARBA" id="ARBA00023098"/>
    </source>
</evidence>
<dbReference type="Gene3D" id="6.10.140.2150">
    <property type="match status" value="1"/>
</dbReference>